<keyword evidence="4" id="KW-1185">Reference proteome</keyword>
<dbReference type="Pfam" id="PF11326">
    <property type="entry name" value="PANTS-like"/>
    <property type="match status" value="1"/>
</dbReference>
<organism evidence="3 4">
    <name type="scientific">Mikania micrantha</name>
    <name type="common">bitter vine</name>
    <dbReference type="NCBI Taxonomy" id="192012"/>
    <lineage>
        <taxon>Eukaryota</taxon>
        <taxon>Viridiplantae</taxon>
        <taxon>Streptophyta</taxon>
        <taxon>Embryophyta</taxon>
        <taxon>Tracheophyta</taxon>
        <taxon>Spermatophyta</taxon>
        <taxon>Magnoliopsida</taxon>
        <taxon>eudicotyledons</taxon>
        <taxon>Gunneridae</taxon>
        <taxon>Pentapetalae</taxon>
        <taxon>asterids</taxon>
        <taxon>campanulids</taxon>
        <taxon>Asterales</taxon>
        <taxon>Asteraceae</taxon>
        <taxon>Asteroideae</taxon>
        <taxon>Heliantheae alliance</taxon>
        <taxon>Eupatorieae</taxon>
        <taxon>Mikania</taxon>
    </lineage>
</organism>
<dbReference type="InterPro" id="IPR021475">
    <property type="entry name" value="Pants/Emi1-like"/>
</dbReference>
<accession>A0A5N6P9E8</accession>
<evidence type="ECO:0000313" key="4">
    <source>
        <dbReference type="Proteomes" id="UP000326396"/>
    </source>
</evidence>
<evidence type="ECO:0000313" key="3">
    <source>
        <dbReference type="EMBL" id="KAD5961650.1"/>
    </source>
</evidence>
<dbReference type="EMBL" id="SZYD01000006">
    <property type="protein sequence ID" value="KAD5961650.1"/>
    <property type="molecule type" value="Genomic_DNA"/>
</dbReference>
<gene>
    <name evidence="3" type="ORF">E3N88_13123</name>
</gene>
<comment type="caution">
    <text evidence="3">The sequence shown here is derived from an EMBL/GenBank/DDBJ whole genome shotgun (WGS) entry which is preliminary data.</text>
</comment>
<dbReference type="PANTHER" id="PTHR28052">
    <property type="entry name" value="UPF0545 PROTEIN C22ORF39"/>
    <property type="match status" value="1"/>
</dbReference>
<dbReference type="PANTHER" id="PTHR28052:SF1">
    <property type="entry name" value="UPF0545 PROTEIN C22ORF39"/>
    <property type="match status" value="1"/>
</dbReference>
<dbReference type="Pfam" id="PF04949">
    <property type="entry name" value="Transcrip_act"/>
    <property type="match status" value="1"/>
</dbReference>
<evidence type="ECO:0000256" key="2">
    <source>
        <dbReference type="SAM" id="MobiDB-lite"/>
    </source>
</evidence>
<reference evidence="3 4" key="1">
    <citation type="submission" date="2019-05" db="EMBL/GenBank/DDBJ databases">
        <title>Mikania micrantha, genome provides insights into the molecular mechanism of rapid growth.</title>
        <authorList>
            <person name="Liu B."/>
        </authorList>
    </citation>
    <scope>NUCLEOTIDE SEQUENCE [LARGE SCALE GENOMIC DNA]</scope>
    <source>
        <strain evidence="3">NLD-2019</strain>
        <tissue evidence="3">Leaf</tissue>
    </source>
</reference>
<evidence type="ECO:0000256" key="1">
    <source>
        <dbReference type="SAM" id="Coils"/>
    </source>
</evidence>
<dbReference type="AlphaFoldDB" id="A0A5N6P9E8"/>
<feature type="region of interest" description="Disordered" evidence="2">
    <location>
        <begin position="1"/>
        <end position="34"/>
    </location>
</feature>
<dbReference type="Proteomes" id="UP000326396">
    <property type="component" value="Linkage Group LG14"/>
</dbReference>
<sequence length="400" mass="46288">MACLSSSDQQSKKMIRMKSSGGLTTRRTTSPLTIDGDDDDDALFAFQAKEEEITKKKMEVKGRVEAQLNRFHQETKKLAEIRCDLEALEDPSWKEGLVVRKRVDLVNKELKTMAQNCQKKEKEYREAIDAFNDKNKEKAQLITKLTEAFLYWTTASGNFMQRSTISEDFIHDILNLFHIVTTSGDFTFLAASSGDFNLQMPLPMVISRKMNIEKEDVVSLPTHKVSCTTSFDALWFCYSPVHQMQQYYRLGVLDNCSGKWNALVDCLKLKTKRSQQVKEILETREKERRHIWSFRTPEEAASNWNEMFGHLDDDDGDARYAWKQDPLAQRFVGFIIPFPPQGGKQVDERATMRSGELALAIDEYRRDGNNSRFNRSTVHWCILKNEDKNDFTIPIYIRLS</sequence>
<dbReference type="OrthoDB" id="2017405at2759"/>
<keyword evidence="1" id="KW-0175">Coiled coil</keyword>
<name>A0A5N6P9E8_9ASTR</name>
<proteinExistence type="predicted"/>
<protein>
    <submittedName>
        <fullName evidence="3">Uncharacterized protein</fullName>
    </submittedName>
</protein>
<feature type="compositionally biased region" description="Low complexity" evidence="2">
    <location>
        <begin position="20"/>
        <end position="33"/>
    </location>
</feature>
<dbReference type="InterPro" id="IPR007033">
    <property type="entry name" value="GORAB"/>
</dbReference>
<feature type="coiled-coil region" evidence="1">
    <location>
        <begin position="103"/>
        <end position="137"/>
    </location>
</feature>